<feature type="region of interest" description="Disordered" evidence="1">
    <location>
        <begin position="220"/>
        <end position="295"/>
    </location>
</feature>
<reference evidence="4 5" key="1">
    <citation type="submission" date="2015-09" db="EMBL/GenBank/DDBJ databases">
        <title>Genome Sequences of Mycobacterium immunogenum Isolates, Recuperated from a Chloraminated Drinking Water Distribution System Simulator Subjected to Episodes of Nitrification.</title>
        <authorList>
            <person name="Gomez-Alvarez V."/>
            <person name="Revetta R.P."/>
        </authorList>
    </citation>
    <scope>NUCLEOTIDE SEQUENCE [LARGE SCALE GENOMIC DNA]</scope>
    <source>
        <strain evidence="2 4">H008</strain>
        <strain evidence="3 5">H076</strain>
    </source>
</reference>
<dbReference type="Proteomes" id="UP000037962">
    <property type="component" value="Unassembled WGS sequence"/>
</dbReference>
<dbReference type="EMBL" id="LJFS01000009">
    <property type="protein sequence ID" value="KPG34900.1"/>
    <property type="molecule type" value="Genomic_DNA"/>
</dbReference>
<dbReference type="Proteomes" id="UP000037843">
    <property type="component" value="Unassembled WGS sequence"/>
</dbReference>
<feature type="region of interest" description="Disordered" evidence="1">
    <location>
        <begin position="314"/>
        <end position="383"/>
    </location>
</feature>
<evidence type="ECO:0000313" key="2">
    <source>
        <dbReference type="EMBL" id="KPG06394.1"/>
    </source>
</evidence>
<evidence type="ECO:0000313" key="3">
    <source>
        <dbReference type="EMBL" id="KPG34900.1"/>
    </source>
</evidence>
<feature type="region of interest" description="Disordered" evidence="1">
    <location>
        <begin position="151"/>
        <end position="195"/>
    </location>
</feature>
<feature type="compositionally biased region" description="Low complexity" evidence="1">
    <location>
        <begin position="183"/>
        <end position="195"/>
    </location>
</feature>
<evidence type="ECO:0000313" key="5">
    <source>
        <dbReference type="Proteomes" id="UP000037962"/>
    </source>
</evidence>
<dbReference type="AlphaFoldDB" id="A0A7V8LLW8"/>
<keyword evidence="5" id="KW-1185">Reference proteome</keyword>
<evidence type="ECO:0000256" key="1">
    <source>
        <dbReference type="SAM" id="MobiDB-lite"/>
    </source>
</evidence>
<dbReference type="GeneID" id="77058037"/>
<accession>A0A7V8LLW8</accession>
<dbReference type="RefSeq" id="WP_043079684.1">
    <property type="nucleotide sequence ID" value="NZ_CP011530.1"/>
</dbReference>
<dbReference type="EMBL" id="LJFO01000013">
    <property type="protein sequence ID" value="KPG06394.1"/>
    <property type="molecule type" value="Genomic_DNA"/>
</dbReference>
<name>A0A7V8LLW8_9MYCO</name>
<feature type="compositionally biased region" description="Low complexity" evidence="1">
    <location>
        <begin position="320"/>
        <end position="333"/>
    </location>
</feature>
<sequence length="521" mass="49296">MADTPMDSASGKAQQEVARLSELFRQSFAALDADARTAGQRWAGEINRELDRAGNVDIRANTRQALSDIQSLDRELGRNRAINVGADVDAAAGAAGAPLGGGGLRPMADAIGTASAAAAGLAGAVGGVVGAVGALGSSASQLRDSIRRLSVPTAASPPPLGSIPPLNSAGDSLDQGMSAAQPVSPGTGASSGSSALPALGSVADGLSKLGGAGVPGNVTVAPPSQAAGSPGIQGPADALGGGSIPQTQSAVPGMSAPPMADMTTGSMPPGAAEMSPPAGAQQMPGGGGSDALAPGLLDSLRSLTNLGGLGGGLSPGGLGSPMPGLSLPSMPAGLGDGLGTSGGLANSNPLGTATATAANGGPQLPGANQLGGQNDNYYAPGMAPGASGGGTGGGAGGQRGDAGVLNLPGGGADGRGMNPAGGIGGGAGTLTSGRISMGNDPMGNAPTGSADASSLGSQNDMGKTVAAALFPGMGGGTTNNQNATFNINGGGKDPGMDLFMSFWREFGRWGGLAGAVGSLIQ</sequence>
<comment type="caution">
    <text evidence="2">The sequence shown here is derived from an EMBL/GenBank/DDBJ whole genome shotgun (WGS) entry which is preliminary data.</text>
</comment>
<dbReference type="KEGG" id="miz:BAB75_06295"/>
<evidence type="ECO:0000313" key="4">
    <source>
        <dbReference type="Proteomes" id="UP000037843"/>
    </source>
</evidence>
<organism evidence="2 4">
    <name type="scientific">Mycobacteroides immunogenum</name>
    <dbReference type="NCBI Taxonomy" id="83262"/>
    <lineage>
        <taxon>Bacteria</taxon>
        <taxon>Bacillati</taxon>
        <taxon>Actinomycetota</taxon>
        <taxon>Actinomycetes</taxon>
        <taxon>Mycobacteriales</taxon>
        <taxon>Mycobacteriaceae</taxon>
        <taxon>Mycobacteroides</taxon>
    </lineage>
</organism>
<gene>
    <name evidence="2" type="ORF">AN908_21625</name>
    <name evidence="3" type="ORF">AN912_09655</name>
</gene>
<proteinExistence type="predicted"/>
<protein>
    <submittedName>
        <fullName evidence="2">Uncharacterized protein</fullName>
    </submittedName>
</protein>